<proteinExistence type="predicted"/>
<dbReference type="OrthoDB" id="10608386at2759"/>
<organism evidence="1 2">
    <name type="scientific">Hymenoscyphus fraxineus</name>
    <dbReference type="NCBI Taxonomy" id="746836"/>
    <lineage>
        <taxon>Eukaryota</taxon>
        <taxon>Fungi</taxon>
        <taxon>Dikarya</taxon>
        <taxon>Ascomycota</taxon>
        <taxon>Pezizomycotina</taxon>
        <taxon>Leotiomycetes</taxon>
        <taxon>Helotiales</taxon>
        <taxon>Helotiaceae</taxon>
        <taxon>Hymenoscyphus</taxon>
    </lineage>
</organism>
<dbReference type="EMBL" id="CAJVRL010000112">
    <property type="protein sequence ID" value="CAG8961524.1"/>
    <property type="molecule type" value="Genomic_DNA"/>
</dbReference>
<sequence>MCTPLQDSVDGRCYKGGCGLIKAAPLASSEPSHRDHLNTFEDLTPPCSFYRHSNSNLLKAVLDILLRISYFSIQVIPSTLAPQFSPPASPEIIIESSSTSRSMAERRDPAIHHDVDWQRRPAVDEKALVERLTSDCFQCSSFLRSTSPGSRQHLNALTMSLPTGFGYFHQGSSEHSAWVFARLMERLADRTPFSAWSTNTSL</sequence>
<evidence type="ECO:0000313" key="2">
    <source>
        <dbReference type="Proteomes" id="UP000696280"/>
    </source>
</evidence>
<dbReference type="AlphaFoldDB" id="A0A9N9L9G1"/>
<dbReference type="Proteomes" id="UP000696280">
    <property type="component" value="Unassembled WGS sequence"/>
</dbReference>
<accession>A0A9N9L9G1</accession>
<protein>
    <submittedName>
        <fullName evidence="1">Uncharacterized protein</fullName>
    </submittedName>
</protein>
<evidence type="ECO:0000313" key="1">
    <source>
        <dbReference type="EMBL" id="CAG8961524.1"/>
    </source>
</evidence>
<comment type="caution">
    <text evidence="1">The sequence shown here is derived from an EMBL/GenBank/DDBJ whole genome shotgun (WGS) entry which is preliminary data.</text>
</comment>
<reference evidence="1" key="1">
    <citation type="submission" date="2021-07" db="EMBL/GenBank/DDBJ databases">
        <authorList>
            <person name="Durling M."/>
        </authorList>
    </citation>
    <scope>NUCLEOTIDE SEQUENCE</scope>
</reference>
<name>A0A9N9L9G1_9HELO</name>
<keyword evidence="2" id="KW-1185">Reference proteome</keyword>
<gene>
    <name evidence="1" type="ORF">HYFRA_00013941</name>
</gene>